<evidence type="ECO:0000256" key="9">
    <source>
        <dbReference type="SAM" id="Phobius"/>
    </source>
</evidence>
<dbReference type="GO" id="GO:0005886">
    <property type="term" value="C:plasma membrane"/>
    <property type="evidence" value="ECO:0007669"/>
    <property type="project" value="UniProtKB-SubCell"/>
</dbReference>
<evidence type="ECO:0000256" key="1">
    <source>
        <dbReference type="ARBA" id="ARBA00004651"/>
    </source>
</evidence>
<dbReference type="Proteomes" id="UP000324209">
    <property type="component" value="Chromosome"/>
</dbReference>
<feature type="transmembrane region" description="Helical" evidence="9">
    <location>
        <begin position="33"/>
        <end position="53"/>
    </location>
</feature>
<protein>
    <submittedName>
        <fullName evidence="11">Motility protein A</fullName>
    </submittedName>
</protein>
<feature type="domain" description="MotA/TolQ/ExbB proton channel" evidence="10">
    <location>
        <begin position="101"/>
        <end position="216"/>
    </location>
</feature>
<dbReference type="Pfam" id="PF01618">
    <property type="entry name" value="MotA_ExbB"/>
    <property type="match status" value="1"/>
</dbReference>
<sequence length="258" mass="27836">MDIATIGGLIGGFLLIVGSIIAAGNAMSLYLDVASVIIVIFGSFAAMIVANPLQRTLGFTKYLNIAMNVQVFNKEAIITQLVTFADNARKEGLLSLDDALNDVDDDFLRGGLRLVVDGTDPDVIKKILYGNLSMIDARHQDGIEFFGNWAKIAPAFGMIGTLLGLIGMMANLEDTASIGPNMAVALITTLYGSIFANLVLMPLQIKLDDRNKEELLVKEIMVQGILSIQSGDNPRILEDKLYTYLPPAERPQKSSGGE</sequence>
<evidence type="ECO:0000256" key="5">
    <source>
        <dbReference type="ARBA" id="ARBA00022692"/>
    </source>
</evidence>
<proteinExistence type="inferred from homology"/>
<evidence type="ECO:0000313" key="12">
    <source>
        <dbReference type="Proteomes" id="UP000324209"/>
    </source>
</evidence>
<keyword evidence="3" id="KW-0813">Transport</keyword>
<evidence type="ECO:0000256" key="7">
    <source>
        <dbReference type="ARBA" id="ARBA00022989"/>
    </source>
</evidence>
<organism evidence="11 12">
    <name type="scientific">Oceanispirochaeta crateris</name>
    <dbReference type="NCBI Taxonomy" id="2518645"/>
    <lineage>
        <taxon>Bacteria</taxon>
        <taxon>Pseudomonadati</taxon>
        <taxon>Spirochaetota</taxon>
        <taxon>Spirochaetia</taxon>
        <taxon>Spirochaetales</taxon>
        <taxon>Spirochaetaceae</taxon>
        <taxon>Oceanispirochaeta</taxon>
    </lineage>
</organism>
<dbReference type="KEGG" id="ock:EXM22_07735"/>
<feature type="transmembrane region" description="Helical" evidence="9">
    <location>
        <begin position="7"/>
        <end position="27"/>
    </location>
</feature>
<name>A0A5C1QMV8_9SPIO</name>
<feature type="transmembrane region" description="Helical" evidence="9">
    <location>
        <begin position="152"/>
        <end position="170"/>
    </location>
</feature>
<dbReference type="GO" id="GO:0071978">
    <property type="term" value="P:bacterial-type flagellum-dependent swarming motility"/>
    <property type="evidence" value="ECO:0007669"/>
    <property type="project" value="InterPro"/>
</dbReference>
<comment type="similarity">
    <text evidence="2">Belongs to the MotA family.</text>
</comment>
<dbReference type="InterPro" id="IPR000540">
    <property type="entry name" value="Flag_MotA_CS"/>
</dbReference>
<dbReference type="AlphaFoldDB" id="A0A5C1QMV8"/>
<comment type="subcellular location">
    <subcellularLocation>
        <location evidence="1">Cell membrane</location>
        <topology evidence="1">Multi-pass membrane protein</topology>
    </subcellularLocation>
</comment>
<dbReference type="PROSITE" id="PS01307">
    <property type="entry name" value="MOTA"/>
    <property type="match status" value="1"/>
</dbReference>
<evidence type="ECO:0000259" key="10">
    <source>
        <dbReference type="Pfam" id="PF01618"/>
    </source>
</evidence>
<dbReference type="OrthoDB" id="9806929at2"/>
<dbReference type="InterPro" id="IPR002898">
    <property type="entry name" value="MotA_ExbB_proton_chnl"/>
</dbReference>
<dbReference type="PANTHER" id="PTHR30433:SF2">
    <property type="entry name" value="MOTILITY PROTEIN A"/>
    <property type="match status" value="1"/>
</dbReference>
<dbReference type="PANTHER" id="PTHR30433">
    <property type="entry name" value="CHEMOTAXIS PROTEIN MOTA"/>
    <property type="match status" value="1"/>
</dbReference>
<keyword evidence="4" id="KW-1003">Cell membrane</keyword>
<evidence type="ECO:0000256" key="8">
    <source>
        <dbReference type="ARBA" id="ARBA00023136"/>
    </source>
</evidence>
<evidence type="ECO:0000256" key="4">
    <source>
        <dbReference type="ARBA" id="ARBA00022475"/>
    </source>
</evidence>
<keyword evidence="5 9" id="KW-0812">Transmembrane</keyword>
<accession>A0A5C1QMV8</accession>
<dbReference type="GO" id="GO:0006935">
    <property type="term" value="P:chemotaxis"/>
    <property type="evidence" value="ECO:0007669"/>
    <property type="project" value="InterPro"/>
</dbReference>
<evidence type="ECO:0000313" key="11">
    <source>
        <dbReference type="EMBL" id="QEN07884.1"/>
    </source>
</evidence>
<gene>
    <name evidence="11" type="ORF">EXM22_07735</name>
</gene>
<evidence type="ECO:0000256" key="6">
    <source>
        <dbReference type="ARBA" id="ARBA00022779"/>
    </source>
</evidence>
<keyword evidence="8 9" id="KW-0472">Membrane</keyword>
<reference evidence="11 12" key="1">
    <citation type="submission" date="2019-02" db="EMBL/GenBank/DDBJ databases">
        <title>Complete Genome Sequence and Methylome Analysis of free living Spirochaetas.</title>
        <authorList>
            <person name="Fomenkov A."/>
            <person name="Dubinina G."/>
            <person name="Leshcheva N."/>
            <person name="Mikheeva N."/>
            <person name="Grabovich M."/>
            <person name="Vincze T."/>
            <person name="Roberts R.J."/>
        </authorList>
    </citation>
    <scope>NUCLEOTIDE SEQUENCE [LARGE SCALE GENOMIC DNA]</scope>
    <source>
        <strain evidence="11 12">K2</strain>
    </source>
</reference>
<dbReference type="InterPro" id="IPR047055">
    <property type="entry name" value="MotA-like"/>
</dbReference>
<keyword evidence="12" id="KW-1185">Reference proteome</keyword>
<keyword evidence="7 9" id="KW-1133">Transmembrane helix</keyword>
<dbReference type="RefSeq" id="WP_149485964.1">
    <property type="nucleotide sequence ID" value="NZ_CP036150.1"/>
</dbReference>
<evidence type="ECO:0000256" key="3">
    <source>
        <dbReference type="ARBA" id="ARBA00022448"/>
    </source>
</evidence>
<dbReference type="EMBL" id="CP036150">
    <property type="protein sequence ID" value="QEN07884.1"/>
    <property type="molecule type" value="Genomic_DNA"/>
</dbReference>
<feature type="transmembrane region" description="Helical" evidence="9">
    <location>
        <begin position="182"/>
        <end position="203"/>
    </location>
</feature>
<keyword evidence="6" id="KW-0283">Flagellar rotation</keyword>
<evidence type="ECO:0000256" key="2">
    <source>
        <dbReference type="ARBA" id="ARBA00008038"/>
    </source>
</evidence>